<reference evidence="3" key="1">
    <citation type="journal article" date="2022" name="Nat. Microbiol.">
        <title>Unique mobile elements and scalable gene flow at the prokaryote-eukaryote boundary revealed by circularized Asgard archaea genomes.</title>
        <authorList>
            <person name="Wu F."/>
            <person name="Speth D.R."/>
            <person name="Philosof A."/>
            <person name="Cremiere A."/>
            <person name="Narayanan A."/>
            <person name="Barco R.A."/>
            <person name="Connon S.A."/>
            <person name="Amend J.P."/>
            <person name="Antoshechkin I.A."/>
            <person name="Orphan V.J."/>
        </authorList>
    </citation>
    <scope>NUCLEOTIDE SEQUENCE</scope>
    <source>
        <strain evidence="3">PR6</strain>
    </source>
</reference>
<dbReference type="PANTHER" id="PTHR13914">
    <property type="entry name" value="PROLINE OXIDASE"/>
    <property type="match status" value="1"/>
</dbReference>
<dbReference type="Gene3D" id="3.20.20.220">
    <property type="match status" value="1"/>
</dbReference>
<dbReference type="InterPro" id="IPR002872">
    <property type="entry name" value="Proline_DH_dom"/>
</dbReference>
<evidence type="ECO:0000256" key="1">
    <source>
        <dbReference type="ARBA" id="ARBA00023002"/>
    </source>
</evidence>
<organism evidence="3">
    <name type="scientific">Candidatus Heimdallarchaeum endolithica</name>
    <dbReference type="NCBI Taxonomy" id="2876572"/>
    <lineage>
        <taxon>Archaea</taxon>
        <taxon>Promethearchaeati</taxon>
        <taxon>Candidatus Heimdallarchaeota</taxon>
        <taxon>Candidatus Heimdallarchaeia (ex Rinke et al. 2021) (nom. nud.)</taxon>
        <taxon>Candidatus Heimdallarchaeales</taxon>
        <taxon>Candidatus Heimdallarchaeaceae</taxon>
        <taxon>Candidatus Heimdallarchaeum</taxon>
    </lineage>
</organism>
<keyword evidence="1" id="KW-0560">Oxidoreductase</keyword>
<dbReference type="Pfam" id="PF01619">
    <property type="entry name" value="Pro_dh"/>
    <property type="match status" value="2"/>
</dbReference>
<dbReference type="GO" id="GO:0006562">
    <property type="term" value="P:L-proline catabolic process"/>
    <property type="evidence" value="ECO:0007669"/>
    <property type="project" value="InterPro"/>
</dbReference>
<dbReference type="PANTHER" id="PTHR13914:SF0">
    <property type="entry name" value="PROLINE DEHYDROGENASE 1, MITOCHONDRIAL"/>
    <property type="match status" value="1"/>
</dbReference>
<dbReference type="InterPro" id="IPR029041">
    <property type="entry name" value="FAD-linked_oxidoreductase-like"/>
</dbReference>
<name>A0A9Y1FMN8_9ARCH</name>
<dbReference type="GO" id="GO:0004657">
    <property type="term" value="F:proline dehydrogenase activity"/>
    <property type="evidence" value="ECO:0007669"/>
    <property type="project" value="InterPro"/>
</dbReference>
<evidence type="ECO:0000313" key="3">
    <source>
        <dbReference type="EMBL" id="UJG42266.1"/>
    </source>
</evidence>
<sequence length="307" mass="36033">MSRFKNFIINCLPDFAVYFFAKPYLGGNSLEKGITKAKLLWEKGLSSTIDMLGEDLKSEEEVEHAINVYLKAIDRVNEEQMKDFTSISVKPSSLGYLVSEEYYIANLEKVVSYASEKGIEISIDMEDHNYTDVTLKSYKLLKVKYPLLGTVLQTRLFRTDRDIEELGDINARIRLCIGIYREPKEIAYTNKKLMKERLIAFAQELISKNHYVAFATHDEKYIKRMLAIVDEKNLTKEQIEFQMLLGVPRRKIQREIIERGFTMRLYVPFAEEKKYSIAYLRRRLYENPFMVFSVLRNILRSIFKFGN</sequence>
<evidence type="ECO:0000259" key="2">
    <source>
        <dbReference type="Pfam" id="PF01619"/>
    </source>
</evidence>
<feature type="domain" description="Proline dehydrogenase" evidence="2">
    <location>
        <begin position="201"/>
        <end position="287"/>
    </location>
</feature>
<proteinExistence type="predicted"/>
<accession>A0A9Y1FMN8</accession>
<dbReference type="EMBL" id="CP084167">
    <property type="protein sequence ID" value="UJG42266.1"/>
    <property type="molecule type" value="Genomic_DNA"/>
</dbReference>
<dbReference type="AlphaFoldDB" id="A0A9Y1FMN8"/>
<dbReference type="Proteomes" id="UP001200513">
    <property type="component" value="Chromosome"/>
</dbReference>
<protein>
    <submittedName>
        <fullName evidence="3">Proline dehydrogenase family protein</fullName>
    </submittedName>
</protein>
<feature type="domain" description="Proline dehydrogenase" evidence="2">
    <location>
        <begin position="36"/>
        <end position="170"/>
    </location>
</feature>
<dbReference type="SUPFAM" id="SSF51730">
    <property type="entry name" value="FAD-linked oxidoreductase"/>
    <property type="match status" value="1"/>
</dbReference>
<dbReference type="InterPro" id="IPR015659">
    <property type="entry name" value="Proline_oxidase"/>
</dbReference>
<gene>
    <name evidence="3" type="ORF">K9W46_07580</name>
</gene>